<keyword evidence="2" id="KW-1185">Reference proteome</keyword>
<proteinExistence type="predicted"/>
<dbReference type="RefSeq" id="XP_040790122.1">
    <property type="nucleotide sequence ID" value="XM_040927323.1"/>
</dbReference>
<accession>A0A9P4GLB6</accession>
<dbReference type="EMBL" id="ML976615">
    <property type="protein sequence ID" value="KAF1847559.1"/>
    <property type="molecule type" value="Genomic_DNA"/>
</dbReference>
<evidence type="ECO:0000313" key="1">
    <source>
        <dbReference type="EMBL" id="KAF1847559.1"/>
    </source>
</evidence>
<evidence type="ECO:0008006" key="3">
    <source>
        <dbReference type="Google" id="ProtNLM"/>
    </source>
</evidence>
<organism evidence="1 2">
    <name type="scientific">Cucurbitaria berberidis CBS 394.84</name>
    <dbReference type="NCBI Taxonomy" id="1168544"/>
    <lineage>
        <taxon>Eukaryota</taxon>
        <taxon>Fungi</taxon>
        <taxon>Dikarya</taxon>
        <taxon>Ascomycota</taxon>
        <taxon>Pezizomycotina</taxon>
        <taxon>Dothideomycetes</taxon>
        <taxon>Pleosporomycetidae</taxon>
        <taxon>Pleosporales</taxon>
        <taxon>Pleosporineae</taxon>
        <taxon>Cucurbitariaceae</taxon>
        <taxon>Cucurbitaria</taxon>
    </lineage>
</organism>
<feature type="non-terminal residue" evidence="1">
    <location>
        <position position="1"/>
    </location>
</feature>
<sequence>SLLNLPPELILEIGDCLPPDGILALKFSHPFLNRILPLAPRLRNTTLSDCARLAIRTYLSPPDLKPSHLRCILCKAVYPASLFNSSSSPACVPISLAEDARQTDVVELPQRLCSWHVGRLARVIHTESGGRNEWISHVDNM</sequence>
<evidence type="ECO:0000313" key="2">
    <source>
        <dbReference type="Proteomes" id="UP000800039"/>
    </source>
</evidence>
<gene>
    <name evidence="1" type="ORF">K460DRAFT_242017</name>
</gene>
<dbReference type="GeneID" id="63844576"/>
<name>A0A9P4GLB6_9PLEO</name>
<dbReference type="Proteomes" id="UP000800039">
    <property type="component" value="Unassembled WGS sequence"/>
</dbReference>
<comment type="caution">
    <text evidence="1">The sequence shown here is derived from an EMBL/GenBank/DDBJ whole genome shotgun (WGS) entry which is preliminary data.</text>
</comment>
<protein>
    <recommendedName>
        <fullName evidence="3">F-box domain-containing protein</fullName>
    </recommendedName>
</protein>
<reference evidence="1" key="1">
    <citation type="submission" date="2020-01" db="EMBL/GenBank/DDBJ databases">
        <authorList>
            <consortium name="DOE Joint Genome Institute"/>
            <person name="Haridas S."/>
            <person name="Albert R."/>
            <person name="Binder M."/>
            <person name="Bloem J."/>
            <person name="Labutti K."/>
            <person name="Salamov A."/>
            <person name="Andreopoulos B."/>
            <person name="Baker S.E."/>
            <person name="Barry K."/>
            <person name="Bills G."/>
            <person name="Bluhm B.H."/>
            <person name="Cannon C."/>
            <person name="Castanera R."/>
            <person name="Culley D.E."/>
            <person name="Daum C."/>
            <person name="Ezra D."/>
            <person name="Gonzalez J.B."/>
            <person name="Henrissat B."/>
            <person name="Kuo A."/>
            <person name="Liang C."/>
            <person name="Lipzen A."/>
            <person name="Lutzoni F."/>
            <person name="Magnuson J."/>
            <person name="Mondo S."/>
            <person name="Nolan M."/>
            <person name="Ohm R."/>
            <person name="Pangilinan J."/>
            <person name="Park H.-J."/>
            <person name="Ramirez L."/>
            <person name="Alfaro M."/>
            <person name="Sun H."/>
            <person name="Tritt A."/>
            <person name="Yoshinaga Y."/>
            <person name="Zwiers L.-H."/>
            <person name="Turgeon B.G."/>
            <person name="Goodwin S.B."/>
            <person name="Spatafora J.W."/>
            <person name="Crous P.W."/>
            <person name="Grigoriev I.V."/>
        </authorList>
    </citation>
    <scope>NUCLEOTIDE SEQUENCE</scope>
    <source>
        <strain evidence="1">CBS 394.84</strain>
    </source>
</reference>
<dbReference type="OrthoDB" id="3939900at2759"/>
<dbReference type="AlphaFoldDB" id="A0A9P4GLB6"/>
<feature type="non-terminal residue" evidence="1">
    <location>
        <position position="141"/>
    </location>
</feature>